<gene>
    <name evidence="1" type="ORF">GYMLUDRAFT_63301</name>
</gene>
<evidence type="ECO:0000313" key="2">
    <source>
        <dbReference type="Proteomes" id="UP000053593"/>
    </source>
</evidence>
<dbReference type="Gene3D" id="2.60.270.50">
    <property type="match status" value="1"/>
</dbReference>
<dbReference type="EMBL" id="KN834818">
    <property type="protein sequence ID" value="KIK54237.1"/>
    <property type="molecule type" value="Genomic_DNA"/>
</dbReference>
<name>A0A0D0C8F4_9AGAR</name>
<sequence>MSEQSNNQATSNEGGHSVAVTLVNKTDWLLARIDADLEHGEWAKDQFPPDYISPQSETQSEGRWKNVADELVPHTAGYVKYAFEDAGRDILKVSWNNPHTGWNTYNGYIDGPDKDKYACSYTGGAGSDASVTFTLEKI</sequence>
<proteinExistence type="predicted"/>
<organism evidence="1 2">
    <name type="scientific">Collybiopsis luxurians FD-317 M1</name>
    <dbReference type="NCBI Taxonomy" id="944289"/>
    <lineage>
        <taxon>Eukaryota</taxon>
        <taxon>Fungi</taxon>
        <taxon>Dikarya</taxon>
        <taxon>Basidiomycota</taxon>
        <taxon>Agaricomycotina</taxon>
        <taxon>Agaricomycetes</taxon>
        <taxon>Agaricomycetidae</taxon>
        <taxon>Agaricales</taxon>
        <taxon>Marasmiineae</taxon>
        <taxon>Omphalotaceae</taxon>
        <taxon>Collybiopsis</taxon>
        <taxon>Collybiopsis luxurians</taxon>
    </lineage>
</organism>
<protein>
    <recommendedName>
        <fullName evidence="3">Crystal protein ET79</fullName>
    </recommendedName>
</protein>
<evidence type="ECO:0008006" key="3">
    <source>
        <dbReference type="Google" id="ProtNLM"/>
    </source>
</evidence>
<dbReference type="Proteomes" id="UP000053593">
    <property type="component" value="Unassembled WGS sequence"/>
</dbReference>
<dbReference type="HOGENOM" id="CLU_154015_0_0_1"/>
<dbReference type="AlphaFoldDB" id="A0A0D0C8F4"/>
<dbReference type="OrthoDB" id="4977464at2759"/>
<accession>A0A0D0C8F4</accession>
<evidence type="ECO:0000313" key="1">
    <source>
        <dbReference type="EMBL" id="KIK54237.1"/>
    </source>
</evidence>
<reference evidence="1 2" key="1">
    <citation type="submission" date="2014-04" db="EMBL/GenBank/DDBJ databases">
        <title>Evolutionary Origins and Diversification of the Mycorrhizal Mutualists.</title>
        <authorList>
            <consortium name="DOE Joint Genome Institute"/>
            <consortium name="Mycorrhizal Genomics Consortium"/>
            <person name="Kohler A."/>
            <person name="Kuo A."/>
            <person name="Nagy L.G."/>
            <person name="Floudas D."/>
            <person name="Copeland A."/>
            <person name="Barry K.W."/>
            <person name="Cichocki N."/>
            <person name="Veneault-Fourrey C."/>
            <person name="LaButti K."/>
            <person name="Lindquist E.A."/>
            <person name="Lipzen A."/>
            <person name="Lundell T."/>
            <person name="Morin E."/>
            <person name="Murat C."/>
            <person name="Riley R."/>
            <person name="Ohm R."/>
            <person name="Sun H."/>
            <person name="Tunlid A."/>
            <person name="Henrissat B."/>
            <person name="Grigoriev I.V."/>
            <person name="Hibbett D.S."/>
            <person name="Martin F."/>
        </authorList>
    </citation>
    <scope>NUCLEOTIDE SEQUENCE [LARGE SCALE GENOMIC DNA]</scope>
    <source>
        <strain evidence="1 2">FD-317 M1</strain>
    </source>
</reference>
<keyword evidence="2" id="KW-1185">Reference proteome</keyword>